<proteinExistence type="predicted"/>
<organism evidence="1 2">
    <name type="scientific">Actinomadura rudentiformis</name>
    <dbReference type="NCBI Taxonomy" id="359158"/>
    <lineage>
        <taxon>Bacteria</taxon>
        <taxon>Bacillati</taxon>
        <taxon>Actinomycetota</taxon>
        <taxon>Actinomycetes</taxon>
        <taxon>Streptosporangiales</taxon>
        <taxon>Thermomonosporaceae</taxon>
        <taxon>Actinomadura</taxon>
    </lineage>
</organism>
<keyword evidence="2" id="KW-1185">Reference proteome</keyword>
<dbReference type="AlphaFoldDB" id="A0A6H9Z0N3"/>
<evidence type="ECO:0000313" key="2">
    <source>
        <dbReference type="Proteomes" id="UP000468735"/>
    </source>
</evidence>
<dbReference type="Proteomes" id="UP000468735">
    <property type="component" value="Unassembled WGS sequence"/>
</dbReference>
<accession>A0A6H9Z0N3</accession>
<comment type="caution">
    <text evidence="1">The sequence shown here is derived from an EMBL/GenBank/DDBJ whole genome shotgun (WGS) entry which is preliminary data.</text>
</comment>
<evidence type="ECO:0000313" key="1">
    <source>
        <dbReference type="EMBL" id="KAB2350265.1"/>
    </source>
</evidence>
<protein>
    <submittedName>
        <fullName evidence="1">Uncharacterized protein</fullName>
    </submittedName>
</protein>
<sequence length="170" mass="17980">MGDGGGLLAAEASIEASTTLGPVFGDGGEVDLEQLVSAAEFVAEFEGPVLEVDPGFLLILHFSLHRPSGRWVVEAIKFWAAYISAAEVRDFAEAILGVIEAGEGEREGSLGHNPHSGVSHAQFIVGYEEGDLFLDVMLVEPSGWMRFSFSPAEPAELTAGAHLLLAALDE</sequence>
<name>A0A6H9Z0N3_9ACTN</name>
<dbReference type="EMBL" id="WBMT01000004">
    <property type="protein sequence ID" value="KAB2350265.1"/>
    <property type="molecule type" value="Genomic_DNA"/>
</dbReference>
<reference evidence="1 2" key="1">
    <citation type="submission" date="2019-09" db="EMBL/GenBank/DDBJ databases">
        <title>Actinomadura physcomitrii sp. nov., a novel actinomycete isolated from moss [Physcomitrium sphaericum (Ludw) Fuernr].</title>
        <authorList>
            <person name="Zhuang X."/>
            <person name="Liu C."/>
        </authorList>
    </citation>
    <scope>NUCLEOTIDE SEQUENCE [LARGE SCALE GENOMIC DNA]</scope>
    <source>
        <strain evidence="1 2">HMC1</strain>
    </source>
</reference>
<gene>
    <name evidence="1" type="ORF">F8566_10795</name>
</gene>
<dbReference type="RefSeq" id="WP_151560010.1">
    <property type="nucleotide sequence ID" value="NZ_WBMT01000004.1"/>
</dbReference>